<evidence type="ECO:0000256" key="5">
    <source>
        <dbReference type="ARBA" id="ARBA00022645"/>
    </source>
</evidence>
<evidence type="ECO:0000256" key="3">
    <source>
        <dbReference type="ARBA" id="ARBA00005988"/>
    </source>
</evidence>
<comment type="cofactor">
    <cofactor evidence="1">
        <name>Zn(2+)</name>
        <dbReference type="ChEBI" id="CHEBI:29105"/>
    </cofactor>
</comment>
<dbReference type="PROSITE" id="PS00132">
    <property type="entry name" value="CARBOXYPEPT_ZN_1"/>
    <property type="match status" value="1"/>
</dbReference>
<dbReference type="Proteomes" id="UP000694555">
    <property type="component" value="Unplaced"/>
</dbReference>
<keyword evidence="5" id="KW-0121">Carboxypeptidase</keyword>
<keyword evidence="6" id="KW-0645">Protease</keyword>
<keyword evidence="7" id="KW-0479">Metal-binding</keyword>
<evidence type="ECO:0000256" key="8">
    <source>
        <dbReference type="ARBA" id="ARBA00022729"/>
    </source>
</evidence>
<evidence type="ECO:0000256" key="1">
    <source>
        <dbReference type="ARBA" id="ARBA00001947"/>
    </source>
</evidence>
<evidence type="ECO:0000256" key="10">
    <source>
        <dbReference type="ARBA" id="ARBA00022833"/>
    </source>
</evidence>
<keyword evidence="11" id="KW-0482">Metalloprotease</keyword>
<dbReference type="InterPro" id="IPR057246">
    <property type="entry name" value="CARBOXYPEPT_ZN_1"/>
</dbReference>
<dbReference type="InterPro" id="IPR003146">
    <property type="entry name" value="M14A_act_pep"/>
</dbReference>
<reference evidence="16" key="1">
    <citation type="submission" date="2025-08" db="UniProtKB">
        <authorList>
            <consortium name="Ensembl"/>
        </authorList>
    </citation>
    <scope>IDENTIFICATION</scope>
</reference>
<dbReference type="Gene3D" id="3.40.630.10">
    <property type="entry name" value="Zn peptidases"/>
    <property type="match status" value="1"/>
</dbReference>
<keyword evidence="4" id="KW-0964">Secreted</keyword>
<dbReference type="InterPro" id="IPR057247">
    <property type="entry name" value="CARBOXYPEPT_ZN_2"/>
</dbReference>
<dbReference type="GO" id="GO:0008270">
    <property type="term" value="F:zinc ion binding"/>
    <property type="evidence" value="ECO:0007669"/>
    <property type="project" value="InterPro"/>
</dbReference>
<evidence type="ECO:0000256" key="4">
    <source>
        <dbReference type="ARBA" id="ARBA00022525"/>
    </source>
</evidence>
<dbReference type="PANTHER" id="PTHR11705:SF152">
    <property type="entry name" value="CARBOXYPEPTIDASE A5"/>
    <property type="match status" value="1"/>
</dbReference>
<dbReference type="CDD" id="cd03870">
    <property type="entry name" value="M14_CPA"/>
    <property type="match status" value="1"/>
</dbReference>
<evidence type="ECO:0000259" key="15">
    <source>
        <dbReference type="PROSITE" id="PS52035"/>
    </source>
</evidence>
<dbReference type="PROSITE" id="PS00133">
    <property type="entry name" value="CARBOXYPEPT_ZN_2"/>
    <property type="match status" value="1"/>
</dbReference>
<dbReference type="FunFam" id="3.30.70.340:FF:000001">
    <property type="entry name" value="Carboxypeptidase A5"/>
    <property type="match status" value="1"/>
</dbReference>
<comment type="similarity">
    <text evidence="3 13">Belongs to the peptidase M14 family.</text>
</comment>
<keyword evidence="8" id="KW-0732">Signal</keyword>
<dbReference type="SUPFAM" id="SSF53187">
    <property type="entry name" value="Zn-dependent exopeptidases"/>
    <property type="match status" value="1"/>
</dbReference>
<dbReference type="PROSITE" id="PS52035">
    <property type="entry name" value="PEPTIDASE_M14"/>
    <property type="match status" value="1"/>
</dbReference>
<dbReference type="GO" id="GO:0004181">
    <property type="term" value="F:metallocarboxypeptidase activity"/>
    <property type="evidence" value="ECO:0007669"/>
    <property type="project" value="InterPro"/>
</dbReference>
<dbReference type="SMART" id="SM00631">
    <property type="entry name" value="Zn_pept"/>
    <property type="match status" value="1"/>
</dbReference>
<dbReference type="AlphaFoldDB" id="A0A8C0BNX5"/>
<keyword evidence="10" id="KW-0862">Zinc</keyword>
<evidence type="ECO:0000256" key="7">
    <source>
        <dbReference type="ARBA" id="ARBA00022723"/>
    </source>
</evidence>
<feature type="region of interest" description="Disordered" evidence="14">
    <location>
        <begin position="1"/>
        <end position="24"/>
    </location>
</feature>
<dbReference type="PANTHER" id="PTHR11705">
    <property type="entry name" value="PROTEASE FAMILY M14 CARBOXYPEPTIDASE A,B"/>
    <property type="match status" value="1"/>
</dbReference>
<keyword evidence="9" id="KW-0378">Hydrolase</keyword>
<evidence type="ECO:0000256" key="6">
    <source>
        <dbReference type="ARBA" id="ARBA00022670"/>
    </source>
</evidence>
<feature type="active site" description="Proton donor/acceptor" evidence="13">
    <location>
        <position position="401"/>
    </location>
</feature>
<reference evidence="16" key="2">
    <citation type="submission" date="2025-09" db="UniProtKB">
        <authorList>
            <consortium name="Ensembl"/>
        </authorList>
    </citation>
    <scope>IDENTIFICATION</scope>
</reference>
<feature type="domain" description="Peptidase M14" evidence="15">
    <location>
        <begin position="142"/>
        <end position="435"/>
    </location>
</feature>
<dbReference type="InterPro" id="IPR034248">
    <property type="entry name" value="CPA_M14_CPD"/>
</dbReference>
<dbReference type="FunFam" id="3.40.630.10:FF:000132">
    <property type="entry name" value="Carboxypeptidase A1"/>
    <property type="match status" value="1"/>
</dbReference>
<evidence type="ECO:0000256" key="14">
    <source>
        <dbReference type="SAM" id="MobiDB-lite"/>
    </source>
</evidence>
<accession>A0A8C0BNX5</accession>
<dbReference type="InterPro" id="IPR036990">
    <property type="entry name" value="M14A-like_propep"/>
</dbReference>
<dbReference type="Gene3D" id="3.30.70.340">
    <property type="entry name" value="Metallocarboxypeptidase-like"/>
    <property type="match status" value="1"/>
</dbReference>
<organism evidence="16 17">
    <name type="scientific">Buteo japonicus</name>
    <dbReference type="NCBI Taxonomy" id="224669"/>
    <lineage>
        <taxon>Eukaryota</taxon>
        <taxon>Metazoa</taxon>
        <taxon>Chordata</taxon>
        <taxon>Craniata</taxon>
        <taxon>Vertebrata</taxon>
        <taxon>Euteleostomi</taxon>
        <taxon>Archelosauria</taxon>
        <taxon>Archosauria</taxon>
        <taxon>Dinosauria</taxon>
        <taxon>Saurischia</taxon>
        <taxon>Theropoda</taxon>
        <taxon>Coelurosauria</taxon>
        <taxon>Aves</taxon>
        <taxon>Neognathae</taxon>
        <taxon>Neoaves</taxon>
        <taxon>Telluraves</taxon>
        <taxon>Accipitrimorphae</taxon>
        <taxon>Accipitriformes</taxon>
        <taxon>Accipitridae</taxon>
        <taxon>Accipitrinae</taxon>
        <taxon>Buteo</taxon>
    </lineage>
</organism>
<dbReference type="SUPFAM" id="SSF54897">
    <property type="entry name" value="Protease propeptides/inhibitors"/>
    <property type="match status" value="1"/>
</dbReference>
<proteinExistence type="inferred from homology"/>
<evidence type="ECO:0000256" key="12">
    <source>
        <dbReference type="ARBA" id="ARBA00023157"/>
    </source>
</evidence>
<dbReference type="GO" id="GO:0006508">
    <property type="term" value="P:proteolysis"/>
    <property type="evidence" value="ECO:0007669"/>
    <property type="project" value="UniProtKB-KW"/>
</dbReference>
<evidence type="ECO:0000256" key="11">
    <source>
        <dbReference type="ARBA" id="ARBA00023049"/>
    </source>
</evidence>
<evidence type="ECO:0000313" key="17">
    <source>
        <dbReference type="Proteomes" id="UP000694555"/>
    </source>
</evidence>
<dbReference type="Ensembl" id="ENSBJAT00000020537.1">
    <property type="protein sequence ID" value="ENSBJAP00000019972.1"/>
    <property type="gene ID" value="ENSBJAG00000013139.1"/>
</dbReference>
<protein>
    <recommendedName>
        <fullName evidence="15">Peptidase M14 domain-containing protein</fullName>
    </recommendedName>
</protein>
<dbReference type="GO" id="GO:0005615">
    <property type="term" value="C:extracellular space"/>
    <property type="evidence" value="ECO:0007669"/>
    <property type="project" value="TreeGrafter"/>
</dbReference>
<evidence type="ECO:0000256" key="9">
    <source>
        <dbReference type="ARBA" id="ARBA00022801"/>
    </source>
</evidence>
<keyword evidence="12" id="KW-1015">Disulfide bond</keyword>
<keyword evidence="17" id="KW-1185">Reference proteome</keyword>
<evidence type="ECO:0000256" key="2">
    <source>
        <dbReference type="ARBA" id="ARBA00004613"/>
    </source>
</evidence>
<sequence length="440" mass="49445">MHFPTCRAGVDLSRSPPSPRWGRVSAGGSGPFPLLLRSLLRVLMALPPCRDQVLRITASNEEQIALLRVDFWLDPTSPGYPADLRVPFPSLQAVKIFLESNSISYSIMIEDVQVSALVDEEKRAMMKSRRIERSTRTFDFASYHTIDEIYDWMDMLVDDHPSLVSKIQIGQSYEKRPLYVLKFSTGGSNRPAIWLDTGIHSREWITQATGVWTANKIAEEYGRDPSITAILDSMDIFFEIVTNPDGYAFTHSSNRMWRKTRSINAGSHCVGVDPNRNWDAGFGGAGSSSNPCSETYRGPYPHSESEVKAIVDFIRGHGNVKSVISIHSYSQMLLFPYGYKRAPAPDHQELNELAKKAVNDLAAVYGTKYTYGSIVDTIYLADGTTIDWAYDNGVKYSFTFELRDTGRYGFLLPSTQIIPTATETWPALLDIMTHVLEHPY</sequence>
<comment type="subcellular location">
    <subcellularLocation>
        <location evidence="2">Secreted</location>
    </subcellularLocation>
</comment>
<dbReference type="PRINTS" id="PR00765">
    <property type="entry name" value="CRBOXYPTASEA"/>
</dbReference>
<dbReference type="Pfam" id="PF00246">
    <property type="entry name" value="Peptidase_M14"/>
    <property type="match status" value="1"/>
</dbReference>
<evidence type="ECO:0000256" key="13">
    <source>
        <dbReference type="PROSITE-ProRule" id="PRU01379"/>
    </source>
</evidence>
<evidence type="ECO:0000313" key="16">
    <source>
        <dbReference type="Ensembl" id="ENSBJAP00000019972.1"/>
    </source>
</evidence>
<dbReference type="InterPro" id="IPR000834">
    <property type="entry name" value="Peptidase_M14"/>
</dbReference>
<name>A0A8C0BNX5_9AVES</name>
<dbReference type="Pfam" id="PF02244">
    <property type="entry name" value="Propep_M14"/>
    <property type="match status" value="1"/>
</dbReference>